<accession>A0A351E2B7</accession>
<dbReference type="Proteomes" id="UP001055114">
    <property type="component" value="Unassembled WGS sequence"/>
</dbReference>
<dbReference type="AlphaFoldDB" id="A0A351E2B7"/>
<dbReference type="RefSeq" id="WP_005635475.1">
    <property type="nucleotide sequence ID" value="NZ_JBCOLX010000037.1"/>
</dbReference>
<reference evidence="1" key="2">
    <citation type="submission" date="2022-01" db="EMBL/GenBank/DDBJ databases">
        <title>Novel bile acid biosynthetic pathways are enriched in the microbiome of centenarians.</title>
        <authorList>
            <person name="Sato Y."/>
            <person name="Atarashi K."/>
            <person name="Plichta R.D."/>
            <person name="Arai Y."/>
            <person name="Sasajima S."/>
            <person name="Kearney M.S."/>
            <person name="Suda W."/>
            <person name="Takeshita K."/>
            <person name="Sasaki T."/>
            <person name="Okamoto S."/>
            <person name="Skelly N.A."/>
            <person name="Okamura Y."/>
            <person name="Vlamakis H."/>
            <person name="Li Y."/>
            <person name="Tanoue T."/>
            <person name="Takei H."/>
            <person name="Nittono H."/>
            <person name="Narushima S."/>
            <person name="Irie J."/>
            <person name="Itoh H."/>
            <person name="Moriya K."/>
            <person name="Sugiura Y."/>
            <person name="Suematsu M."/>
            <person name="Moritoki N."/>
            <person name="Shibata S."/>
            <person name="Littman R.D."/>
            <person name="Fischbach A.M."/>
            <person name="Uwamino Y."/>
            <person name="Inoue T."/>
            <person name="Honda A."/>
            <person name="Hattori M."/>
            <person name="Murai T."/>
            <person name="Xavier J.R."/>
            <person name="Hirose N."/>
            <person name="Honda K."/>
        </authorList>
    </citation>
    <scope>NUCLEOTIDE SEQUENCE</scope>
    <source>
        <strain evidence="1">CE91-St3</strain>
    </source>
</reference>
<evidence type="ECO:0000313" key="3">
    <source>
        <dbReference type="Proteomes" id="UP000286260"/>
    </source>
</evidence>
<organism evidence="2 3">
    <name type="scientific">Parabacteroides merdae</name>
    <dbReference type="NCBI Taxonomy" id="46503"/>
    <lineage>
        <taxon>Bacteria</taxon>
        <taxon>Pseudomonadati</taxon>
        <taxon>Bacteroidota</taxon>
        <taxon>Bacteroidia</taxon>
        <taxon>Bacteroidales</taxon>
        <taxon>Tannerellaceae</taxon>
        <taxon>Parabacteroides</taxon>
    </lineage>
</organism>
<evidence type="ECO:0000313" key="2">
    <source>
        <dbReference type="EMBL" id="RHC83791.1"/>
    </source>
</evidence>
<protein>
    <submittedName>
        <fullName evidence="2">Uncharacterized protein</fullName>
    </submittedName>
</protein>
<gene>
    <name evidence="1" type="ORF">CE91St3_24750</name>
    <name evidence="2" type="ORF">DW828_11860</name>
</gene>
<dbReference type="EMBL" id="QSII01000016">
    <property type="protein sequence ID" value="RHC83791.1"/>
    <property type="molecule type" value="Genomic_DNA"/>
</dbReference>
<name>A0A351E2B7_9BACT</name>
<sequence>MDTTMKTIELTLPDSELPFIKTIAKKFGWTLTTKHTKTQKSLDEGIADIKAGRVREVSTDELKQMMGL</sequence>
<comment type="caution">
    <text evidence="2">The sequence shown here is derived from an EMBL/GenBank/DDBJ whole genome shotgun (WGS) entry which is preliminary data.</text>
</comment>
<dbReference type="EMBL" id="BQNZ01000002">
    <property type="protein sequence ID" value="GKH72612.1"/>
    <property type="molecule type" value="Genomic_DNA"/>
</dbReference>
<evidence type="ECO:0000313" key="1">
    <source>
        <dbReference type="EMBL" id="GKH72612.1"/>
    </source>
</evidence>
<dbReference type="STRING" id="46503.ERS852463_02704"/>
<dbReference type="Proteomes" id="UP000286260">
    <property type="component" value="Unassembled WGS sequence"/>
</dbReference>
<reference evidence="2 3" key="1">
    <citation type="submission" date="2018-08" db="EMBL/GenBank/DDBJ databases">
        <title>A genome reference for cultivated species of the human gut microbiota.</title>
        <authorList>
            <person name="Zou Y."/>
            <person name="Xue W."/>
            <person name="Luo G."/>
        </authorList>
    </citation>
    <scope>NUCLEOTIDE SEQUENCE [LARGE SCALE GENOMIC DNA]</scope>
    <source>
        <strain evidence="2 3">AM34-17</strain>
    </source>
</reference>
<proteinExistence type="predicted"/>